<keyword evidence="7 11" id="KW-0472">Membrane</keyword>
<dbReference type="PANTHER" id="PTHR10408:SF23">
    <property type="entry name" value="STEROL O-ACYLTRANSFERASE 1-RELATED"/>
    <property type="match status" value="1"/>
</dbReference>
<feature type="transmembrane region" description="Helical" evidence="11">
    <location>
        <begin position="280"/>
        <end position="302"/>
    </location>
</feature>
<evidence type="ECO:0000256" key="10">
    <source>
        <dbReference type="PIRSR" id="PIRSR000439-1"/>
    </source>
</evidence>
<gene>
    <name evidence="12" type="ORF">HANVADRAFT_18061</name>
</gene>
<protein>
    <recommendedName>
        <fullName evidence="14">MBOAT-domain-containing protein</fullName>
    </recommendedName>
</protein>
<dbReference type="AlphaFoldDB" id="A0A1B7SZ71"/>
<keyword evidence="6 11" id="KW-1133">Transmembrane helix</keyword>
<feature type="transmembrane region" description="Helical" evidence="11">
    <location>
        <begin position="366"/>
        <end position="383"/>
    </location>
</feature>
<evidence type="ECO:0000256" key="2">
    <source>
        <dbReference type="ARBA" id="ARBA00009010"/>
    </source>
</evidence>
<accession>A0A1B7SZ71</accession>
<feature type="transmembrane region" description="Helical" evidence="11">
    <location>
        <begin position="63"/>
        <end position="81"/>
    </location>
</feature>
<reference evidence="13" key="1">
    <citation type="journal article" date="2016" name="Proc. Natl. Acad. Sci. U.S.A.">
        <title>Comparative genomics of biotechnologically important yeasts.</title>
        <authorList>
            <person name="Riley R."/>
            <person name="Haridas S."/>
            <person name="Wolfe K.H."/>
            <person name="Lopes M.R."/>
            <person name="Hittinger C.T."/>
            <person name="Goeker M."/>
            <person name="Salamov A.A."/>
            <person name="Wisecaver J.H."/>
            <person name="Long T.M."/>
            <person name="Calvey C.H."/>
            <person name="Aerts A.L."/>
            <person name="Barry K.W."/>
            <person name="Choi C."/>
            <person name="Clum A."/>
            <person name="Coughlan A.Y."/>
            <person name="Deshpande S."/>
            <person name="Douglass A.P."/>
            <person name="Hanson S.J."/>
            <person name="Klenk H.-P."/>
            <person name="LaButti K.M."/>
            <person name="Lapidus A."/>
            <person name="Lindquist E.A."/>
            <person name="Lipzen A.M."/>
            <person name="Meier-Kolthoff J.P."/>
            <person name="Ohm R.A."/>
            <person name="Otillar R.P."/>
            <person name="Pangilinan J.L."/>
            <person name="Peng Y."/>
            <person name="Rokas A."/>
            <person name="Rosa C.A."/>
            <person name="Scheuner C."/>
            <person name="Sibirny A.A."/>
            <person name="Slot J.C."/>
            <person name="Stielow J.B."/>
            <person name="Sun H."/>
            <person name="Kurtzman C.P."/>
            <person name="Blackwell M."/>
            <person name="Grigoriev I.V."/>
            <person name="Jeffries T.W."/>
        </authorList>
    </citation>
    <scope>NUCLEOTIDE SEQUENCE [LARGE SCALE GENOMIC DNA]</scope>
    <source>
        <strain evidence="13">NRRL Y-1626</strain>
    </source>
</reference>
<evidence type="ECO:0000256" key="8">
    <source>
        <dbReference type="ARBA" id="ARBA00023315"/>
    </source>
</evidence>
<comment type="function">
    <text evidence="9">Sterol O-acyltransferase that catalyzes the formation of stery esters.</text>
</comment>
<dbReference type="PIRSF" id="PIRSF000439">
    <property type="entry name" value="Oat_ACAT_DAG_ARE"/>
    <property type="match status" value="1"/>
</dbReference>
<comment type="similarity">
    <text evidence="2">Belongs to the membrane-bound acyltransferase family. Sterol o-acyltransferase subfamily.</text>
</comment>
<dbReference type="GO" id="GO:0008204">
    <property type="term" value="P:ergosterol metabolic process"/>
    <property type="evidence" value="ECO:0007669"/>
    <property type="project" value="TreeGrafter"/>
</dbReference>
<name>A0A1B7SZ71_9ASCO</name>
<evidence type="ECO:0000256" key="11">
    <source>
        <dbReference type="SAM" id="Phobius"/>
    </source>
</evidence>
<feature type="non-terminal residue" evidence="12">
    <location>
        <position position="385"/>
    </location>
</feature>
<keyword evidence="13" id="KW-1185">Reference proteome</keyword>
<evidence type="ECO:0008006" key="14">
    <source>
        <dbReference type="Google" id="ProtNLM"/>
    </source>
</evidence>
<keyword evidence="4 11" id="KW-0812">Transmembrane</keyword>
<feature type="transmembrane region" description="Helical" evidence="11">
    <location>
        <begin position="238"/>
        <end position="260"/>
    </location>
</feature>
<feature type="active site" evidence="10">
    <location>
        <position position="383"/>
    </location>
</feature>
<feature type="transmembrane region" description="Helical" evidence="11">
    <location>
        <begin position="102"/>
        <end position="122"/>
    </location>
</feature>
<comment type="caution">
    <text evidence="12">The sequence shown here is derived from an EMBL/GenBank/DDBJ whole genome shotgun (WGS) entry which is preliminary data.</text>
</comment>
<proteinExistence type="inferred from homology"/>
<evidence type="ECO:0000313" key="13">
    <source>
        <dbReference type="Proteomes" id="UP000092321"/>
    </source>
</evidence>
<dbReference type="InterPro" id="IPR004299">
    <property type="entry name" value="MBOAT_fam"/>
</dbReference>
<evidence type="ECO:0000256" key="6">
    <source>
        <dbReference type="ARBA" id="ARBA00022989"/>
    </source>
</evidence>
<evidence type="ECO:0000256" key="5">
    <source>
        <dbReference type="ARBA" id="ARBA00022824"/>
    </source>
</evidence>
<evidence type="ECO:0000256" key="9">
    <source>
        <dbReference type="ARBA" id="ARBA00023568"/>
    </source>
</evidence>
<keyword evidence="8" id="KW-0012">Acyltransferase</keyword>
<dbReference type="PANTHER" id="PTHR10408">
    <property type="entry name" value="STEROL O-ACYLTRANSFERASE"/>
    <property type="match status" value="1"/>
</dbReference>
<feature type="transmembrane region" description="Helical" evidence="11">
    <location>
        <begin position="128"/>
        <end position="149"/>
    </location>
</feature>
<dbReference type="InterPro" id="IPR014371">
    <property type="entry name" value="Oat_ACAT_DAG_ARE"/>
</dbReference>
<evidence type="ECO:0000313" key="12">
    <source>
        <dbReference type="EMBL" id="OBA21771.1"/>
    </source>
</evidence>
<organism evidence="12 13">
    <name type="scientific">Hanseniaspora valbyensis NRRL Y-1626</name>
    <dbReference type="NCBI Taxonomy" id="766949"/>
    <lineage>
        <taxon>Eukaryota</taxon>
        <taxon>Fungi</taxon>
        <taxon>Dikarya</taxon>
        <taxon>Ascomycota</taxon>
        <taxon>Saccharomycotina</taxon>
        <taxon>Saccharomycetes</taxon>
        <taxon>Saccharomycodales</taxon>
        <taxon>Saccharomycodaceae</taxon>
        <taxon>Hanseniaspora</taxon>
    </lineage>
</organism>
<dbReference type="EMBL" id="LXPE01000579">
    <property type="protein sequence ID" value="OBA21771.1"/>
    <property type="molecule type" value="Genomic_DNA"/>
</dbReference>
<keyword evidence="5" id="KW-0256">Endoplasmic reticulum</keyword>
<dbReference type="OrthoDB" id="10039049at2759"/>
<evidence type="ECO:0000256" key="4">
    <source>
        <dbReference type="ARBA" id="ARBA00022692"/>
    </source>
</evidence>
<feature type="non-terminal residue" evidence="12">
    <location>
        <position position="1"/>
    </location>
</feature>
<evidence type="ECO:0000256" key="1">
    <source>
        <dbReference type="ARBA" id="ARBA00004477"/>
    </source>
</evidence>
<evidence type="ECO:0000256" key="3">
    <source>
        <dbReference type="ARBA" id="ARBA00022679"/>
    </source>
</evidence>
<feature type="transmembrane region" description="Helical" evidence="11">
    <location>
        <begin position="19"/>
        <end position="40"/>
    </location>
</feature>
<evidence type="ECO:0000256" key="7">
    <source>
        <dbReference type="ARBA" id="ARBA00023136"/>
    </source>
</evidence>
<sequence length="385" mass="46027">TDSIIEVDNDDNLIQFSGFFVLGWMFIFFVIANHFIQFYIKNKSEEQWFWENSLIWSNMFDNLPYVAFINLLMYLSIFLCYPVVKVVSTSNKFRWSNTGRNIIIIFELTFCLGWMYILYQLFNQNWISRIYLFLHSLVLLMKIHTYCFYNGFLSERAHDLRVAEKKIKDEPNNETLKKIIDYSKKELDNQNGDVESLKFPNNVTLKNFVDFTTFPVLVYQIVYPRTNKIKKSYVFEKVAAIFGIIFVMMNVAEIFMIPPAMDLIELSENPTEPYKFLKMLLYLTQLIPSFITMYVLVWYLIWDAILNCIAELTYFADREFYADWWNSITWDDFSKYWNIPVHKFLLRHVFHALKNITDEKTNKPKLSTMGCILITFIISSIFHEM</sequence>
<dbReference type="Pfam" id="PF03062">
    <property type="entry name" value="MBOAT"/>
    <property type="match status" value="1"/>
</dbReference>
<dbReference type="GO" id="GO:0005789">
    <property type="term" value="C:endoplasmic reticulum membrane"/>
    <property type="evidence" value="ECO:0007669"/>
    <property type="project" value="UniProtKB-SubCell"/>
</dbReference>
<dbReference type="Proteomes" id="UP000092321">
    <property type="component" value="Unassembled WGS sequence"/>
</dbReference>
<comment type="subcellular location">
    <subcellularLocation>
        <location evidence="1">Endoplasmic reticulum membrane</location>
        <topology evidence="1">Multi-pass membrane protein</topology>
    </subcellularLocation>
</comment>
<dbReference type="GO" id="GO:0034737">
    <property type="term" value="F:ergosterol O-acyltransferase activity"/>
    <property type="evidence" value="ECO:0007669"/>
    <property type="project" value="TreeGrafter"/>
</dbReference>
<keyword evidence="3" id="KW-0808">Transferase</keyword>